<reference evidence="2 3" key="1">
    <citation type="submission" date="2017-02" db="EMBL/GenBank/DDBJ databases">
        <authorList>
            <person name="Peterson S.W."/>
        </authorList>
    </citation>
    <scope>NUCLEOTIDE SEQUENCE [LARGE SCALE GENOMIC DNA]</scope>
    <source>
        <strain evidence="2 3">M1</strain>
    </source>
</reference>
<keyword evidence="1" id="KW-0472">Membrane</keyword>
<proteinExistence type="predicted"/>
<dbReference type="AlphaFoldDB" id="A0A1T5KGA0"/>
<evidence type="ECO:0000313" key="2">
    <source>
        <dbReference type="EMBL" id="SKC62724.1"/>
    </source>
</evidence>
<evidence type="ECO:0000256" key="1">
    <source>
        <dbReference type="SAM" id="Phobius"/>
    </source>
</evidence>
<dbReference type="RefSeq" id="WP_079490968.1">
    <property type="nucleotide sequence ID" value="NZ_FUZT01000004.1"/>
</dbReference>
<gene>
    <name evidence="2" type="ORF">SAMN02194393_01778</name>
</gene>
<sequence>MKRITLKQKKKTIYIIVGFCIGLIVLGTFIYTVHTMSKGLLGKLSNPTEDANITDIENMIDGNIGYFYCGNMPLEDSVNAISYLKMSKKFRTAGVKIIIQDCRSNKNNYIDSVVLLADVHGIDKNETSTNNRHLYQAIYQIHDKDSDKLRKYSTKLEDIKEDEVKAFIRRLNKEDY</sequence>
<dbReference type="EMBL" id="FUZT01000004">
    <property type="protein sequence ID" value="SKC62724.1"/>
    <property type="molecule type" value="Genomic_DNA"/>
</dbReference>
<organism evidence="2 3">
    <name type="scientific">Maledivibacter halophilus</name>
    <dbReference type="NCBI Taxonomy" id="36842"/>
    <lineage>
        <taxon>Bacteria</taxon>
        <taxon>Bacillati</taxon>
        <taxon>Bacillota</taxon>
        <taxon>Clostridia</taxon>
        <taxon>Peptostreptococcales</taxon>
        <taxon>Caminicellaceae</taxon>
        <taxon>Maledivibacter</taxon>
    </lineage>
</organism>
<evidence type="ECO:0000313" key="3">
    <source>
        <dbReference type="Proteomes" id="UP000190285"/>
    </source>
</evidence>
<accession>A0A1T5KGA0</accession>
<keyword evidence="3" id="KW-1185">Reference proteome</keyword>
<keyword evidence="1" id="KW-1133">Transmembrane helix</keyword>
<protein>
    <submittedName>
        <fullName evidence="2">PKC-activated protein phosphatase-1 inhibitor</fullName>
    </submittedName>
</protein>
<feature type="transmembrane region" description="Helical" evidence="1">
    <location>
        <begin position="12"/>
        <end position="33"/>
    </location>
</feature>
<dbReference type="STRING" id="36842.SAMN02194393_01778"/>
<dbReference type="Proteomes" id="UP000190285">
    <property type="component" value="Unassembled WGS sequence"/>
</dbReference>
<keyword evidence="1" id="KW-0812">Transmembrane</keyword>
<name>A0A1T5KGA0_9FIRM</name>